<organism evidence="10 11">
    <name type="scientific">Fodinicola feengrottensis</name>
    <dbReference type="NCBI Taxonomy" id="435914"/>
    <lineage>
        <taxon>Bacteria</taxon>
        <taxon>Bacillati</taxon>
        <taxon>Actinomycetota</taxon>
        <taxon>Actinomycetes</taxon>
        <taxon>Mycobacteriales</taxon>
        <taxon>Fodinicola</taxon>
    </lineage>
</organism>
<evidence type="ECO:0000313" key="11">
    <source>
        <dbReference type="Proteomes" id="UP001500618"/>
    </source>
</evidence>
<keyword evidence="11" id="KW-1185">Reference proteome</keyword>
<comment type="similarity">
    <text evidence="7">Belongs to the binding-protein-dependent transport system permease family.</text>
</comment>
<keyword evidence="2 7" id="KW-0813">Transport</keyword>
<protein>
    <submittedName>
        <fullName evidence="10">Carbohydrate ABC transporter permease</fullName>
    </submittedName>
</protein>
<dbReference type="CDD" id="cd06261">
    <property type="entry name" value="TM_PBP2"/>
    <property type="match status" value="1"/>
</dbReference>
<dbReference type="InterPro" id="IPR035906">
    <property type="entry name" value="MetI-like_sf"/>
</dbReference>
<dbReference type="SUPFAM" id="SSF161098">
    <property type="entry name" value="MetI-like"/>
    <property type="match status" value="1"/>
</dbReference>
<dbReference type="Pfam" id="PF00528">
    <property type="entry name" value="BPD_transp_1"/>
    <property type="match status" value="1"/>
</dbReference>
<evidence type="ECO:0000256" key="6">
    <source>
        <dbReference type="ARBA" id="ARBA00023136"/>
    </source>
</evidence>
<comment type="caution">
    <text evidence="10">The sequence shown here is derived from an EMBL/GenBank/DDBJ whole genome shotgun (WGS) entry which is preliminary data.</text>
</comment>
<accession>A0ABN2J0U0</accession>
<evidence type="ECO:0000256" key="4">
    <source>
        <dbReference type="ARBA" id="ARBA00022692"/>
    </source>
</evidence>
<dbReference type="EMBL" id="BAAANY010000040">
    <property type="protein sequence ID" value="GAA1715679.1"/>
    <property type="molecule type" value="Genomic_DNA"/>
</dbReference>
<proteinExistence type="inferred from homology"/>
<feature type="transmembrane region" description="Helical" evidence="7">
    <location>
        <begin position="165"/>
        <end position="185"/>
    </location>
</feature>
<feature type="domain" description="ABC transmembrane type-1" evidence="9">
    <location>
        <begin position="94"/>
        <end position="287"/>
    </location>
</feature>
<keyword evidence="6 7" id="KW-0472">Membrane</keyword>
<reference evidence="10 11" key="1">
    <citation type="journal article" date="2019" name="Int. J. Syst. Evol. Microbiol.">
        <title>The Global Catalogue of Microorganisms (GCM) 10K type strain sequencing project: providing services to taxonomists for standard genome sequencing and annotation.</title>
        <authorList>
            <consortium name="The Broad Institute Genomics Platform"/>
            <consortium name="The Broad Institute Genome Sequencing Center for Infectious Disease"/>
            <person name="Wu L."/>
            <person name="Ma J."/>
        </authorList>
    </citation>
    <scope>NUCLEOTIDE SEQUENCE [LARGE SCALE GENOMIC DNA]</scope>
    <source>
        <strain evidence="10 11">JCM 14718</strain>
    </source>
</reference>
<comment type="subcellular location">
    <subcellularLocation>
        <location evidence="1 7">Cell membrane</location>
        <topology evidence="1 7">Multi-pass membrane protein</topology>
    </subcellularLocation>
</comment>
<dbReference type="PANTHER" id="PTHR43744:SF8">
    <property type="entry name" value="SN-GLYCEROL-3-PHOSPHATE TRANSPORT SYSTEM PERMEASE PROTEIN UGPE"/>
    <property type="match status" value="1"/>
</dbReference>
<feature type="transmembrane region" description="Helical" evidence="7">
    <location>
        <begin position="266"/>
        <end position="287"/>
    </location>
</feature>
<evidence type="ECO:0000256" key="7">
    <source>
        <dbReference type="RuleBase" id="RU363032"/>
    </source>
</evidence>
<sequence length="301" mass="33310">MTLRLPTRSDTPTLTTDHSGQSKRPRPIGGGLTIASHGFLVIWAVMVTVPLLWSVLSALKSDPEIFTSPWTLPARWRFENFVRAWDQANIGSYFVNSVIVVLGGVALTLLLSSMVAYVLARFSFPGNRVVYYIFVGGMLFPVFLALVPLFFVVKNLGLLNTYQGLILVYATQSMSFSIFFLCAFFRTQPSTLVEAALLDGCSHWGAFFRVMLPLAKPGLISIGIFNFLGMWNEYLLPLVLTTDPNKFVIAQGLANLSVNRGYRSDFSGLFAGLVISMVPVLLVYVIFQRRITEGMTAGALR</sequence>
<dbReference type="RefSeq" id="WP_163568473.1">
    <property type="nucleotide sequence ID" value="NZ_BAAANY010000040.1"/>
</dbReference>
<name>A0ABN2J0U0_9ACTN</name>
<evidence type="ECO:0000256" key="8">
    <source>
        <dbReference type="SAM" id="MobiDB-lite"/>
    </source>
</evidence>
<dbReference type="InterPro" id="IPR000515">
    <property type="entry name" value="MetI-like"/>
</dbReference>
<evidence type="ECO:0000256" key="2">
    <source>
        <dbReference type="ARBA" id="ARBA00022448"/>
    </source>
</evidence>
<evidence type="ECO:0000259" key="9">
    <source>
        <dbReference type="PROSITE" id="PS50928"/>
    </source>
</evidence>
<dbReference type="Proteomes" id="UP001500618">
    <property type="component" value="Unassembled WGS sequence"/>
</dbReference>
<feature type="transmembrane region" description="Helical" evidence="7">
    <location>
        <begin position="93"/>
        <end position="119"/>
    </location>
</feature>
<gene>
    <name evidence="10" type="ORF">GCM10009765_75590</name>
</gene>
<feature type="region of interest" description="Disordered" evidence="8">
    <location>
        <begin position="1"/>
        <end position="28"/>
    </location>
</feature>
<keyword evidence="4 7" id="KW-0812">Transmembrane</keyword>
<feature type="transmembrane region" description="Helical" evidence="7">
    <location>
        <begin position="206"/>
        <end position="228"/>
    </location>
</feature>
<dbReference type="PROSITE" id="PS50928">
    <property type="entry name" value="ABC_TM1"/>
    <property type="match status" value="1"/>
</dbReference>
<feature type="transmembrane region" description="Helical" evidence="7">
    <location>
        <begin position="32"/>
        <end position="53"/>
    </location>
</feature>
<dbReference type="PANTHER" id="PTHR43744">
    <property type="entry name" value="ABC TRANSPORTER PERMEASE PROTEIN MG189-RELATED-RELATED"/>
    <property type="match status" value="1"/>
</dbReference>
<keyword evidence="3" id="KW-1003">Cell membrane</keyword>
<evidence type="ECO:0000256" key="3">
    <source>
        <dbReference type="ARBA" id="ARBA00022475"/>
    </source>
</evidence>
<evidence type="ECO:0000256" key="5">
    <source>
        <dbReference type="ARBA" id="ARBA00022989"/>
    </source>
</evidence>
<evidence type="ECO:0000256" key="1">
    <source>
        <dbReference type="ARBA" id="ARBA00004651"/>
    </source>
</evidence>
<feature type="transmembrane region" description="Helical" evidence="7">
    <location>
        <begin position="131"/>
        <end position="153"/>
    </location>
</feature>
<evidence type="ECO:0000313" key="10">
    <source>
        <dbReference type="EMBL" id="GAA1715679.1"/>
    </source>
</evidence>
<keyword evidence="5 7" id="KW-1133">Transmembrane helix</keyword>
<feature type="compositionally biased region" description="Polar residues" evidence="8">
    <location>
        <begin position="8"/>
        <end position="19"/>
    </location>
</feature>
<dbReference type="Gene3D" id="1.10.3720.10">
    <property type="entry name" value="MetI-like"/>
    <property type="match status" value="1"/>
</dbReference>